<keyword evidence="3" id="KW-0285">Flavoprotein</keyword>
<dbReference type="AlphaFoldDB" id="A0A8X6TMB0"/>
<dbReference type="PANTHER" id="PTHR11552:SF147">
    <property type="entry name" value="CHOLINE DEHYDROGENASE, MITOCHONDRIAL"/>
    <property type="match status" value="1"/>
</dbReference>
<dbReference type="InterPro" id="IPR007867">
    <property type="entry name" value="GMC_OxRtase_C"/>
</dbReference>
<dbReference type="Pfam" id="PF05199">
    <property type="entry name" value="GMC_oxred_C"/>
    <property type="match status" value="1"/>
</dbReference>
<organism evidence="8 9">
    <name type="scientific">Nephila pilipes</name>
    <name type="common">Giant wood spider</name>
    <name type="synonym">Nephila maculata</name>
    <dbReference type="NCBI Taxonomy" id="299642"/>
    <lineage>
        <taxon>Eukaryota</taxon>
        <taxon>Metazoa</taxon>
        <taxon>Ecdysozoa</taxon>
        <taxon>Arthropoda</taxon>
        <taxon>Chelicerata</taxon>
        <taxon>Arachnida</taxon>
        <taxon>Araneae</taxon>
        <taxon>Araneomorphae</taxon>
        <taxon>Entelegynae</taxon>
        <taxon>Araneoidea</taxon>
        <taxon>Nephilidae</taxon>
        <taxon>Nephila</taxon>
    </lineage>
</organism>
<sequence>MRQVPWTTGKGLGGSSIISASFYARGNRKDFDAWAEHGATGWSYEEVLPYFLKYEDNRDLEYLANGFHSVGGPVTIEKPRYCSEIKDPIFEAAERFGYKAVDSNGPTQTGFYDIQGPLRNGQRCSTAKAYLVPAENRTNFNIVINAHVNKIIMDGCNAKGVEFDFKGAKCTVRAKREVIMAAGAVNTAKILMLSGIGPKEHLQKHKIRVIADLPVGNNFQDHGAVLLHYQLDPKILPYYQKLKDIRSIEQYIRNRTGPLSSSLSISVAAFLGTDSLLPEVDLPNHLIFFWEIFKPLNMKPEIEKKFYGPFRNKPVLTCAVAPLLVKSCGTIRLKSRNPKDAPLIDPNYFEDPREVEDVIEGMKTCQKIITSKPMRKVCPKPFPPLPGCEHCYKDEDRYFECVLRSGVVSLSSSVGTTKMGDPNDPTTVVDPLLRVKGVKGLRVVDASVMPILPAALTFASTLMVAEKASDIIRETIRCPALVIEY</sequence>
<dbReference type="GO" id="GO:0050660">
    <property type="term" value="F:flavin adenine dinucleotide binding"/>
    <property type="evidence" value="ECO:0007669"/>
    <property type="project" value="InterPro"/>
</dbReference>
<evidence type="ECO:0000313" key="9">
    <source>
        <dbReference type="Proteomes" id="UP000887013"/>
    </source>
</evidence>
<dbReference type="Proteomes" id="UP000887013">
    <property type="component" value="Unassembled WGS sequence"/>
</dbReference>
<evidence type="ECO:0000313" key="8">
    <source>
        <dbReference type="EMBL" id="GFT25768.1"/>
    </source>
</evidence>
<dbReference type="InterPro" id="IPR012132">
    <property type="entry name" value="GMC_OxRdtase"/>
</dbReference>
<dbReference type="Pfam" id="PF00732">
    <property type="entry name" value="GMC_oxred_N"/>
    <property type="match status" value="1"/>
</dbReference>
<comment type="cofactor">
    <cofactor evidence="1 5">
        <name>FAD</name>
        <dbReference type="ChEBI" id="CHEBI:57692"/>
    </cofactor>
</comment>
<comment type="similarity">
    <text evidence="2">Belongs to the GMC oxidoreductase family.</text>
</comment>
<evidence type="ECO:0000256" key="2">
    <source>
        <dbReference type="ARBA" id="ARBA00010790"/>
    </source>
</evidence>
<dbReference type="GO" id="GO:0016614">
    <property type="term" value="F:oxidoreductase activity, acting on CH-OH group of donors"/>
    <property type="evidence" value="ECO:0007669"/>
    <property type="project" value="InterPro"/>
</dbReference>
<dbReference type="InterPro" id="IPR000172">
    <property type="entry name" value="GMC_OxRdtase_N"/>
</dbReference>
<dbReference type="SUPFAM" id="SSF54373">
    <property type="entry name" value="FAD-linked reductases, C-terminal domain"/>
    <property type="match status" value="1"/>
</dbReference>
<gene>
    <name evidence="8" type="primary">Gld</name>
    <name evidence="8" type="ORF">NPIL_414661</name>
</gene>
<evidence type="ECO:0000256" key="1">
    <source>
        <dbReference type="ARBA" id="ARBA00001974"/>
    </source>
</evidence>
<evidence type="ECO:0000256" key="4">
    <source>
        <dbReference type="ARBA" id="ARBA00022827"/>
    </source>
</evidence>
<evidence type="ECO:0000259" key="6">
    <source>
        <dbReference type="Pfam" id="PF00732"/>
    </source>
</evidence>
<feature type="domain" description="Glucose-methanol-choline oxidoreductase C-terminal" evidence="7">
    <location>
        <begin position="327"/>
        <end position="465"/>
    </location>
</feature>
<comment type="caution">
    <text evidence="8">The sequence shown here is derived from an EMBL/GenBank/DDBJ whole genome shotgun (WGS) entry which is preliminary data.</text>
</comment>
<dbReference type="OrthoDB" id="6415739at2759"/>
<keyword evidence="4 5" id="KW-0274">FAD</keyword>
<dbReference type="Gene3D" id="3.50.50.60">
    <property type="entry name" value="FAD/NAD(P)-binding domain"/>
    <property type="match status" value="1"/>
</dbReference>
<dbReference type="InterPro" id="IPR036188">
    <property type="entry name" value="FAD/NAD-bd_sf"/>
</dbReference>
<reference evidence="8" key="1">
    <citation type="submission" date="2020-08" db="EMBL/GenBank/DDBJ databases">
        <title>Multicomponent nature underlies the extraordinary mechanical properties of spider dragline silk.</title>
        <authorList>
            <person name="Kono N."/>
            <person name="Nakamura H."/>
            <person name="Mori M."/>
            <person name="Yoshida Y."/>
            <person name="Ohtoshi R."/>
            <person name="Malay A.D."/>
            <person name="Moran D.A.P."/>
            <person name="Tomita M."/>
            <person name="Numata K."/>
            <person name="Arakawa K."/>
        </authorList>
    </citation>
    <scope>NUCLEOTIDE SEQUENCE</scope>
</reference>
<dbReference type="EMBL" id="BMAW01060335">
    <property type="protein sequence ID" value="GFT25768.1"/>
    <property type="molecule type" value="Genomic_DNA"/>
</dbReference>
<dbReference type="SUPFAM" id="SSF51905">
    <property type="entry name" value="FAD/NAD(P)-binding domain"/>
    <property type="match status" value="1"/>
</dbReference>
<feature type="binding site" evidence="5">
    <location>
        <position position="148"/>
    </location>
    <ligand>
        <name>FAD</name>
        <dbReference type="ChEBI" id="CHEBI:57692"/>
    </ligand>
</feature>
<keyword evidence="9" id="KW-1185">Reference proteome</keyword>
<name>A0A8X6TMB0_NEPPI</name>
<evidence type="ECO:0000256" key="3">
    <source>
        <dbReference type="ARBA" id="ARBA00022630"/>
    </source>
</evidence>
<dbReference type="Gene3D" id="3.30.560.10">
    <property type="entry name" value="Glucose Oxidase, domain 3"/>
    <property type="match status" value="1"/>
</dbReference>
<evidence type="ECO:0000256" key="5">
    <source>
        <dbReference type="PIRSR" id="PIRSR000137-2"/>
    </source>
</evidence>
<evidence type="ECO:0000259" key="7">
    <source>
        <dbReference type="Pfam" id="PF05199"/>
    </source>
</evidence>
<accession>A0A8X6TMB0</accession>
<feature type="domain" description="Glucose-methanol-choline oxidoreductase N-terminal" evidence="6">
    <location>
        <begin position="4"/>
        <end position="222"/>
    </location>
</feature>
<protein>
    <submittedName>
        <fullName evidence="8">Glucose dehydrogenase</fullName>
    </submittedName>
</protein>
<proteinExistence type="inferred from homology"/>
<dbReference type="PIRSF" id="PIRSF000137">
    <property type="entry name" value="Alcohol_oxidase"/>
    <property type="match status" value="1"/>
</dbReference>
<dbReference type="PANTHER" id="PTHR11552">
    <property type="entry name" value="GLUCOSE-METHANOL-CHOLINE GMC OXIDOREDUCTASE"/>
    <property type="match status" value="1"/>
</dbReference>